<dbReference type="Gene3D" id="3.90.550.10">
    <property type="entry name" value="Spore Coat Polysaccharide Biosynthesis Protein SpsA, Chain A"/>
    <property type="match status" value="1"/>
</dbReference>
<reference evidence="4 5" key="1">
    <citation type="submission" date="2013-04" db="EMBL/GenBank/DDBJ databases">
        <title>The Genome Sequence of Bacteroides massiliensis DSM 17679.</title>
        <authorList>
            <consortium name="The Broad Institute Genomics Platform"/>
            <person name="Earl A."/>
            <person name="Ward D."/>
            <person name="Feldgarden M."/>
            <person name="Gevers D."/>
            <person name="Martens E."/>
            <person name="Fenner L."/>
            <person name="Roux V."/>
            <person name="Mallet M.N."/>
            <person name="Raoult D."/>
            <person name="Walker B."/>
            <person name="Young S."/>
            <person name="Zeng Q."/>
            <person name="Gargeya S."/>
            <person name="Fitzgerald M."/>
            <person name="Haas B."/>
            <person name="Abouelleil A."/>
            <person name="Allen A.W."/>
            <person name="Alvarado L."/>
            <person name="Arachchi H.M."/>
            <person name="Berlin A.M."/>
            <person name="Chapman S.B."/>
            <person name="Gainer-Dewar J."/>
            <person name="Goldberg J."/>
            <person name="Griggs A."/>
            <person name="Gujja S."/>
            <person name="Hansen M."/>
            <person name="Howarth C."/>
            <person name="Imamovic A."/>
            <person name="Ireland A."/>
            <person name="Larimer J."/>
            <person name="McCowan C."/>
            <person name="Murphy C."/>
            <person name="Pearson M."/>
            <person name="Poon T.W."/>
            <person name="Priest M."/>
            <person name="Roberts A."/>
            <person name="Saif S."/>
            <person name="Shea T."/>
            <person name="Sisk P."/>
            <person name="Sykes S."/>
            <person name="Wortman J."/>
            <person name="Nusbaum C."/>
            <person name="Birren B."/>
        </authorList>
    </citation>
    <scope>NUCLEOTIDE SEQUENCE [LARGE SCALE GENOMIC DNA]</scope>
    <source>
        <strain evidence="5">B84634 / Timone 84634 / DSM 17679 / JCM 13223</strain>
    </source>
</reference>
<evidence type="ECO:0000313" key="4">
    <source>
        <dbReference type="EMBL" id="EOA57669.1"/>
    </source>
</evidence>
<dbReference type="SUPFAM" id="SSF53448">
    <property type="entry name" value="Nucleotide-diphospho-sugar transferases"/>
    <property type="match status" value="1"/>
</dbReference>
<proteinExistence type="predicted"/>
<name>U6RM31_9BACT</name>
<keyword evidence="2" id="KW-0808">Transferase</keyword>
<evidence type="ECO:0000256" key="2">
    <source>
        <dbReference type="ARBA" id="ARBA00022679"/>
    </source>
</evidence>
<accession>U6RM31</accession>
<dbReference type="GeneID" id="60063221"/>
<organism evidence="4 5">
    <name type="scientific">Phocaeicola massiliensis B84634 = Timone 84634 = DSM 17679 = JCM 13223</name>
    <dbReference type="NCBI Taxonomy" id="1121098"/>
    <lineage>
        <taxon>Bacteria</taxon>
        <taxon>Pseudomonadati</taxon>
        <taxon>Bacteroidota</taxon>
        <taxon>Bacteroidia</taxon>
        <taxon>Bacteroidales</taxon>
        <taxon>Bacteroidaceae</taxon>
        <taxon>Phocaeicola</taxon>
    </lineage>
</organism>
<sequence>MPLISVIIPIYNTERLLPKCIESVLAQTLSDIEIILIDDGSTDESGKICDSYACKDKRIHVTHIPNHGVSHARNKGIELSQGKYIHFMDSDDRMEPEMLSELYRLILRYHANMSTCGYLIEDENENIIYQIKEEQTYVLNNQDAISSLFHDSYYRYKGNLWDKLYDKKIIDKHQLAFNENIYYNEDRLFIFQYMIHCTSIACTTIPYYHYIIRNASAMHTFGKSYRAHMCTFMDAFDIMTTLSASFPESVRRTLSQDYIHSSISFFKKYATQMPMHEIQNRIRTIKRNQYTCLSVCEKIRYTLSFAHILVLKKFHSQPIQ</sequence>
<protein>
    <recommendedName>
        <fullName evidence="3">Glycosyltransferase 2-like domain-containing protein</fullName>
    </recommendedName>
</protein>
<keyword evidence="1" id="KW-0328">Glycosyltransferase</keyword>
<dbReference type="Pfam" id="PF00535">
    <property type="entry name" value="Glycos_transf_2"/>
    <property type="match status" value="1"/>
</dbReference>
<evidence type="ECO:0000259" key="3">
    <source>
        <dbReference type="Pfam" id="PF00535"/>
    </source>
</evidence>
<dbReference type="PATRIC" id="fig|1121098.3.peg.749"/>
<dbReference type="STRING" id="1121098.HMPREF1534_00732"/>
<dbReference type="Proteomes" id="UP000017831">
    <property type="component" value="Unassembled WGS sequence"/>
</dbReference>
<dbReference type="RefSeq" id="WP_005937218.1">
    <property type="nucleotide sequence ID" value="NZ_KB890335.1"/>
</dbReference>
<dbReference type="EMBL" id="AQHY01000008">
    <property type="protein sequence ID" value="EOA57669.1"/>
    <property type="molecule type" value="Genomic_DNA"/>
</dbReference>
<evidence type="ECO:0000256" key="1">
    <source>
        <dbReference type="ARBA" id="ARBA00022676"/>
    </source>
</evidence>
<dbReference type="CDD" id="cd00761">
    <property type="entry name" value="Glyco_tranf_GTA_type"/>
    <property type="match status" value="1"/>
</dbReference>
<dbReference type="InterPro" id="IPR001173">
    <property type="entry name" value="Glyco_trans_2-like"/>
</dbReference>
<gene>
    <name evidence="4" type="ORF">HMPREF1534_00732</name>
</gene>
<feature type="domain" description="Glycosyltransferase 2-like" evidence="3">
    <location>
        <begin position="5"/>
        <end position="134"/>
    </location>
</feature>
<dbReference type="eggNOG" id="COG1216">
    <property type="taxonomic scope" value="Bacteria"/>
</dbReference>
<comment type="caution">
    <text evidence="4">The sequence shown here is derived from an EMBL/GenBank/DDBJ whole genome shotgun (WGS) entry which is preliminary data.</text>
</comment>
<evidence type="ECO:0000313" key="5">
    <source>
        <dbReference type="Proteomes" id="UP000017831"/>
    </source>
</evidence>
<dbReference type="GO" id="GO:0016758">
    <property type="term" value="F:hexosyltransferase activity"/>
    <property type="evidence" value="ECO:0007669"/>
    <property type="project" value="UniProtKB-ARBA"/>
</dbReference>
<dbReference type="PANTHER" id="PTHR22916:SF51">
    <property type="entry name" value="GLYCOSYLTRANSFERASE EPSH-RELATED"/>
    <property type="match status" value="1"/>
</dbReference>
<dbReference type="InterPro" id="IPR029044">
    <property type="entry name" value="Nucleotide-diphossugar_trans"/>
</dbReference>
<dbReference type="PANTHER" id="PTHR22916">
    <property type="entry name" value="GLYCOSYLTRANSFERASE"/>
    <property type="match status" value="1"/>
</dbReference>
<dbReference type="OrthoDB" id="1114838at2"/>
<keyword evidence="5" id="KW-1185">Reference proteome</keyword>
<dbReference type="HOGENOM" id="CLU_025996_25_1_10"/>
<dbReference type="AlphaFoldDB" id="U6RM31"/>